<dbReference type="Proteomes" id="UP000625574">
    <property type="component" value="Unassembled WGS sequence"/>
</dbReference>
<name>A0ABS0VVK2_9CORY</name>
<keyword evidence="1" id="KW-0812">Transmembrane</keyword>
<keyword evidence="1" id="KW-1133">Transmembrane helix</keyword>
<evidence type="ECO:0000256" key="1">
    <source>
        <dbReference type="SAM" id="Phobius"/>
    </source>
</evidence>
<sequence length="711" mass="77178">MSTRVPSRDDIYDALRTGKALICTPGEKPDVGAWLDFTTALLEVLRDPDITPHPDGMRIRGAYFAGGLKLNNYTINHDLSFEDCTFPLPVEAKYANFHSLYFSECTIQSIRLVLSCIDGSFIIEKTNINSAIEPALNFFCTKIKRGFSASNVHISSEFNAYRAEIDCFFIVEHSTLTNPEDHALKLDGATITGGLFAQKLEAEGEVRALGATINGQLALTDTTLTNPEGHALKLDGATITDGLFAQKLEAEGEVRALGATINGQLDLTDATLTNPEGHALILDGATITGGLFARKLEAKGEVRAPDATINGQLDLTDTTLTNPEGHALKLDGATITDGLFARKLEAKGEVRALGATINGQLDLTDTTLTNPEGHALILDGATITDGLFAQKLEAKGEVRALGATINGQLDLTDTTLTNPEGHALILDGATITGSLFAQKLEAKGEVRAPDATINGRLDLTDATLTNPEGHALKLDGATITNLFLNYKTVDGSIRLAKTRISYLQPPDVIEPRHGKILATGWKVDSIAGALHTNPETAKKWLATTPDNEFSPQPFMELARYFDRVGLPHRARHLRVYSHSQVTNNMPLKSRPGRWMLHVTSGYGERPWYALVWIVLLFGLTWLLTWWQADHLEAADQVRDVCRDGWRITEYAGKNAIPSFPGATTKCSLADDTPIWLRLSFAFTAGLSWILLTIFLAGVAGILRKPADSSTS</sequence>
<dbReference type="EMBL" id="JAEIOT010000007">
    <property type="protein sequence ID" value="MBI9000782.1"/>
    <property type="molecule type" value="Genomic_DNA"/>
</dbReference>
<accession>A0ABS0VVK2</accession>
<comment type="caution">
    <text evidence="2">The sequence shown here is derived from an EMBL/GenBank/DDBJ whole genome shotgun (WGS) entry which is preliminary data.</text>
</comment>
<proteinExistence type="predicted"/>
<evidence type="ECO:0000313" key="2">
    <source>
        <dbReference type="EMBL" id="MBI9000782.1"/>
    </source>
</evidence>
<dbReference type="RefSeq" id="WP_198736199.1">
    <property type="nucleotide sequence ID" value="NZ_JAEIOT010000007.1"/>
</dbReference>
<organism evidence="2 3">
    <name type="scientific">Corynebacterium marambiense</name>
    <dbReference type="NCBI Taxonomy" id="2765364"/>
    <lineage>
        <taxon>Bacteria</taxon>
        <taxon>Bacillati</taxon>
        <taxon>Actinomycetota</taxon>
        <taxon>Actinomycetes</taxon>
        <taxon>Mycobacteriales</taxon>
        <taxon>Corynebacteriaceae</taxon>
        <taxon>Corynebacterium</taxon>
    </lineage>
</organism>
<feature type="transmembrane region" description="Helical" evidence="1">
    <location>
        <begin position="680"/>
        <end position="702"/>
    </location>
</feature>
<feature type="transmembrane region" description="Helical" evidence="1">
    <location>
        <begin position="607"/>
        <end position="628"/>
    </location>
</feature>
<reference evidence="2 3" key="1">
    <citation type="submission" date="2020-12" db="EMBL/GenBank/DDBJ databases">
        <title>Genome public.</title>
        <authorList>
            <person name="Sun Q."/>
        </authorList>
    </citation>
    <scope>NUCLEOTIDE SEQUENCE [LARGE SCALE GENOMIC DNA]</scope>
    <source>
        <strain evidence="2 3">CCM 8864</strain>
    </source>
</reference>
<keyword evidence="3" id="KW-1185">Reference proteome</keyword>
<evidence type="ECO:0000313" key="3">
    <source>
        <dbReference type="Proteomes" id="UP000625574"/>
    </source>
</evidence>
<evidence type="ECO:0008006" key="4">
    <source>
        <dbReference type="Google" id="ProtNLM"/>
    </source>
</evidence>
<protein>
    <recommendedName>
        <fullName evidence="4">Oxidoreductase</fullName>
    </recommendedName>
</protein>
<keyword evidence="1" id="KW-0472">Membrane</keyword>
<gene>
    <name evidence="2" type="ORF">JDV76_07355</name>
</gene>